<dbReference type="Pfam" id="PF13899">
    <property type="entry name" value="Thioredoxin_7"/>
    <property type="match status" value="1"/>
</dbReference>
<dbReference type="PANTHER" id="PTHR32234">
    <property type="entry name" value="THIOL:DISULFIDE INTERCHANGE PROTEIN DSBD"/>
    <property type="match status" value="1"/>
</dbReference>
<dbReference type="PROSITE" id="PS51352">
    <property type="entry name" value="THIOREDOXIN_2"/>
    <property type="match status" value="1"/>
</dbReference>
<reference evidence="4" key="1">
    <citation type="journal article" date="2019" name="Int. J. Syst. Evol. Microbiol.">
        <title>The Global Catalogue of Microorganisms (GCM) 10K type strain sequencing project: providing services to taxonomists for standard genome sequencing and annotation.</title>
        <authorList>
            <consortium name="The Broad Institute Genomics Platform"/>
            <consortium name="The Broad Institute Genome Sequencing Center for Infectious Disease"/>
            <person name="Wu L."/>
            <person name="Ma J."/>
        </authorList>
    </citation>
    <scope>NUCLEOTIDE SEQUENCE [LARGE SCALE GENOMIC DNA]</scope>
    <source>
        <strain evidence="4">KCTC 12708</strain>
    </source>
</reference>
<comment type="caution">
    <text evidence="3">The sequence shown here is derived from an EMBL/GenBank/DDBJ whole genome shotgun (WGS) entry which is preliminary data.</text>
</comment>
<evidence type="ECO:0000313" key="4">
    <source>
        <dbReference type="Proteomes" id="UP000615593"/>
    </source>
</evidence>
<protein>
    <recommendedName>
        <fullName evidence="2">Thioredoxin domain-containing protein</fullName>
    </recommendedName>
</protein>
<dbReference type="RefSeq" id="WP_036243439.1">
    <property type="nucleotide sequence ID" value="NZ_BMWY01000001.1"/>
</dbReference>
<feature type="chain" id="PRO_5046498981" description="Thioredoxin domain-containing protein" evidence="1">
    <location>
        <begin position="20"/>
        <end position="157"/>
    </location>
</feature>
<evidence type="ECO:0000259" key="2">
    <source>
        <dbReference type="PROSITE" id="PS51352"/>
    </source>
</evidence>
<proteinExistence type="predicted"/>
<dbReference type="Proteomes" id="UP000615593">
    <property type="component" value="Unassembled WGS sequence"/>
</dbReference>
<dbReference type="EMBL" id="BMWY01000001">
    <property type="protein sequence ID" value="GGZ43736.1"/>
    <property type="molecule type" value="Genomic_DNA"/>
</dbReference>
<feature type="signal peptide" evidence="1">
    <location>
        <begin position="1"/>
        <end position="19"/>
    </location>
</feature>
<name>A0ABQ3BH46_9FLAO</name>
<evidence type="ECO:0000313" key="3">
    <source>
        <dbReference type="EMBL" id="GGZ43736.1"/>
    </source>
</evidence>
<evidence type="ECO:0000256" key="1">
    <source>
        <dbReference type="SAM" id="SignalP"/>
    </source>
</evidence>
<gene>
    <name evidence="3" type="ORF">GCM10008088_00840</name>
</gene>
<dbReference type="InterPro" id="IPR013766">
    <property type="entry name" value="Thioredoxin_domain"/>
</dbReference>
<dbReference type="GeneID" id="94367722"/>
<sequence>MMKLLIYIFLLLSCGNAFAQTKIDWLNFEQLELKLKEEPKPVLIYFYADWCAYCKKMDRHAFKDQKVIELLAKDFYAVKMNAETKDTIIFDGTTFINDEIETHRNPTHQLAKVLASRKNEAFSLPALILLNKDFKVIDRKFSYLTSNKMLEFLKYSR</sequence>
<keyword evidence="1" id="KW-0732">Signal</keyword>
<organism evidence="3 4">
    <name type="scientific">Mesonia mobilis</name>
    <dbReference type="NCBI Taxonomy" id="369791"/>
    <lineage>
        <taxon>Bacteria</taxon>
        <taxon>Pseudomonadati</taxon>
        <taxon>Bacteroidota</taxon>
        <taxon>Flavobacteriia</taxon>
        <taxon>Flavobacteriales</taxon>
        <taxon>Flavobacteriaceae</taxon>
        <taxon>Mesonia</taxon>
    </lineage>
</organism>
<dbReference type="InterPro" id="IPR036249">
    <property type="entry name" value="Thioredoxin-like_sf"/>
</dbReference>
<dbReference type="SUPFAM" id="SSF52833">
    <property type="entry name" value="Thioredoxin-like"/>
    <property type="match status" value="1"/>
</dbReference>
<dbReference type="PANTHER" id="PTHR32234:SF0">
    <property type="entry name" value="THIOL:DISULFIDE INTERCHANGE PROTEIN DSBD"/>
    <property type="match status" value="1"/>
</dbReference>
<feature type="domain" description="Thioredoxin" evidence="2">
    <location>
        <begin position="12"/>
        <end position="157"/>
    </location>
</feature>
<keyword evidence="4" id="KW-1185">Reference proteome</keyword>
<accession>A0ABQ3BH46</accession>
<dbReference type="Gene3D" id="3.40.30.10">
    <property type="entry name" value="Glutaredoxin"/>
    <property type="match status" value="1"/>
</dbReference>